<dbReference type="InterPro" id="IPR000054">
    <property type="entry name" value="Ribosomal_eL31"/>
</dbReference>
<gene>
    <name evidence="5" type="primary">rpl31e</name>
    <name evidence="6" type="ORF">Vsou_17330</name>
</gene>
<evidence type="ECO:0000313" key="6">
    <source>
        <dbReference type="EMBL" id="BDR92640.1"/>
    </source>
</evidence>
<keyword evidence="3 5" id="KW-0687">Ribonucleoprotein</keyword>
<proteinExistence type="inferred from homology"/>
<keyword evidence="7" id="KW-1185">Reference proteome</keyword>
<evidence type="ECO:0000256" key="1">
    <source>
        <dbReference type="ARBA" id="ARBA00010808"/>
    </source>
</evidence>
<accession>A0ABN6SS14</accession>
<dbReference type="HAMAP" id="MF_00410">
    <property type="entry name" value="Ribosomal_eL31"/>
    <property type="match status" value="1"/>
</dbReference>
<dbReference type="Proteomes" id="UP001060771">
    <property type="component" value="Chromosome"/>
</dbReference>
<organism evidence="6 7">
    <name type="scientific">Vulcanisaeta souniana JCM 11219</name>
    <dbReference type="NCBI Taxonomy" id="1293586"/>
    <lineage>
        <taxon>Archaea</taxon>
        <taxon>Thermoproteota</taxon>
        <taxon>Thermoprotei</taxon>
        <taxon>Thermoproteales</taxon>
        <taxon>Thermoproteaceae</taxon>
        <taxon>Vulcanisaeta</taxon>
    </lineage>
</organism>
<evidence type="ECO:0000256" key="4">
    <source>
        <dbReference type="ARBA" id="ARBA00035230"/>
    </source>
</evidence>
<reference evidence="7" key="1">
    <citation type="submission" date="2022-09" db="EMBL/GenBank/DDBJ databases">
        <title>Complete genome sequence of Vulcanisaeta souniana.</title>
        <authorList>
            <person name="Kato S."/>
            <person name="Itoh T."/>
            <person name="Ohkuma M."/>
        </authorList>
    </citation>
    <scope>NUCLEOTIDE SEQUENCE [LARGE SCALE GENOMIC DNA]</scope>
    <source>
        <strain evidence="7">JCM 11219</strain>
    </source>
</reference>
<dbReference type="PANTHER" id="PTHR10956:SF0">
    <property type="entry name" value="60S RIBOSOMAL PROTEIN L31"/>
    <property type="match status" value="1"/>
</dbReference>
<dbReference type="InterPro" id="IPR023621">
    <property type="entry name" value="Ribosomal_eL31_dom_sf"/>
</dbReference>
<dbReference type="EMBL" id="AP026830">
    <property type="protein sequence ID" value="BDR92640.1"/>
    <property type="molecule type" value="Genomic_DNA"/>
</dbReference>
<comment type="similarity">
    <text evidence="1 5">Belongs to the eukaryotic ribosomal protein eL31 family.</text>
</comment>
<dbReference type="CDD" id="cd00463">
    <property type="entry name" value="Ribosomal_L31e"/>
    <property type="match status" value="1"/>
</dbReference>
<name>A0ABN6SS14_9CREN</name>
<dbReference type="GeneID" id="76207279"/>
<dbReference type="Gene3D" id="3.10.440.10">
    <property type="match status" value="1"/>
</dbReference>
<dbReference type="GO" id="GO:0005840">
    <property type="term" value="C:ribosome"/>
    <property type="evidence" value="ECO:0007669"/>
    <property type="project" value="UniProtKB-KW"/>
</dbReference>
<sequence>MSEDAKVEVERIYVINLRRTREASRTRRSPYAIKLIRSFVARHMKVEPENVKIDNSINEYVWSGSIEKPPRRVEVKVTKYSDGTVRVTLNTPEEAEKKAQEKAEESK</sequence>
<dbReference type="PANTHER" id="PTHR10956">
    <property type="entry name" value="60S RIBOSOMAL PROTEIN L31"/>
    <property type="match status" value="1"/>
</dbReference>
<keyword evidence="2 5" id="KW-0689">Ribosomal protein</keyword>
<evidence type="ECO:0000256" key="2">
    <source>
        <dbReference type="ARBA" id="ARBA00022980"/>
    </source>
</evidence>
<dbReference type="SMART" id="SM01380">
    <property type="entry name" value="Ribosomal_L31e"/>
    <property type="match status" value="1"/>
</dbReference>
<dbReference type="Pfam" id="PF01198">
    <property type="entry name" value="Ribosomal_L31e"/>
    <property type="match status" value="1"/>
</dbReference>
<dbReference type="RefSeq" id="WP_188603974.1">
    <property type="nucleotide sequence ID" value="NZ_AP026830.1"/>
</dbReference>
<evidence type="ECO:0000313" key="7">
    <source>
        <dbReference type="Proteomes" id="UP001060771"/>
    </source>
</evidence>
<evidence type="ECO:0000256" key="3">
    <source>
        <dbReference type="ARBA" id="ARBA00023274"/>
    </source>
</evidence>
<protein>
    <recommendedName>
        <fullName evidence="4 5">Large ribosomal subunit protein eL31</fullName>
    </recommendedName>
</protein>
<dbReference type="SUPFAM" id="SSF54575">
    <property type="entry name" value="Ribosomal protein L31e"/>
    <property type="match status" value="1"/>
</dbReference>
<dbReference type="NCBIfam" id="NF002258">
    <property type="entry name" value="PRK01192.1-1"/>
    <property type="match status" value="1"/>
</dbReference>
<evidence type="ECO:0000256" key="5">
    <source>
        <dbReference type="HAMAP-Rule" id="MF_00410"/>
    </source>
</evidence>